<evidence type="ECO:0000313" key="2">
    <source>
        <dbReference type="EMBL" id="PON82836.1"/>
    </source>
</evidence>
<evidence type="ECO:0000313" key="3">
    <source>
        <dbReference type="Proteomes" id="UP000237000"/>
    </source>
</evidence>
<gene>
    <name evidence="2" type="ORF">TorRG33x02_214100</name>
</gene>
<name>A0A2P5EBE9_TREOI</name>
<dbReference type="Proteomes" id="UP000237000">
    <property type="component" value="Unassembled WGS sequence"/>
</dbReference>
<accession>A0A2P5EBE9</accession>
<dbReference type="InParanoid" id="A0A2P5EBE9"/>
<dbReference type="EMBL" id="JXTC01000188">
    <property type="protein sequence ID" value="PON82836.1"/>
    <property type="molecule type" value="Genomic_DNA"/>
</dbReference>
<reference evidence="3" key="1">
    <citation type="submission" date="2016-06" db="EMBL/GenBank/DDBJ databases">
        <title>Parallel loss of symbiosis genes in relatives of nitrogen-fixing non-legume Parasponia.</title>
        <authorList>
            <person name="Van Velzen R."/>
            <person name="Holmer R."/>
            <person name="Bu F."/>
            <person name="Rutten L."/>
            <person name="Van Zeijl A."/>
            <person name="Liu W."/>
            <person name="Santuari L."/>
            <person name="Cao Q."/>
            <person name="Sharma T."/>
            <person name="Shen D."/>
            <person name="Roswanjaya Y."/>
            <person name="Wardhani T."/>
            <person name="Kalhor M.S."/>
            <person name="Jansen J."/>
            <person name="Van den Hoogen J."/>
            <person name="Gungor B."/>
            <person name="Hartog M."/>
            <person name="Hontelez J."/>
            <person name="Verver J."/>
            <person name="Yang W.-C."/>
            <person name="Schijlen E."/>
            <person name="Repin R."/>
            <person name="Schilthuizen M."/>
            <person name="Schranz E."/>
            <person name="Heidstra R."/>
            <person name="Miyata K."/>
            <person name="Fedorova E."/>
            <person name="Kohlen W."/>
            <person name="Bisseling T."/>
            <person name="Smit S."/>
            <person name="Geurts R."/>
        </authorList>
    </citation>
    <scope>NUCLEOTIDE SEQUENCE [LARGE SCALE GENOMIC DNA]</scope>
    <source>
        <strain evidence="3">cv. RG33-2</strain>
    </source>
</reference>
<comment type="caution">
    <text evidence="2">The sequence shown here is derived from an EMBL/GenBank/DDBJ whole genome shotgun (WGS) entry which is preliminary data.</text>
</comment>
<feature type="region of interest" description="Disordered" evidence="1">
    <location>
        <begin position="17"/>
        <end position="42"/>
    </location>
</feature>
<protein>
    <submittedName>
        <fullName evidence="2">Uncharacterized protein</fullName>
    </submittedName>
</protein>
<dbReference type="AlphaFoldDB" id="A0A2P5EBE9"/>
<dbReference type="OrthoDB" id="1673075at2759"/>
<proteinExistence type="predicted"/>
<keyword evidence="3" id="KW-1185">Reference proteome</keyword>
<organism evidence="2 3">
    <name type="scientific">Trema orientale</name>
    <name type="common">Charcoal tree</name>
    <name type="synonym">Celtis orientalis</name>
    <dbReference type="NCBI Taxonomy" id="63057"/>
    <lineage>
        <taxon>Eukaryota</taxon>
        <taxon>Viridiplantae</taxon>
        <taxon>Streptophyta</taxon>
        <taxon>Embryophyta</taxon>
        <taxon>Tracheophyta</taxon>
        <taxon>Spermatophyta</taxon>
        <taxon>Magnoliopsida</taxon>
        <taxon>eudicotyledons</taxon>
        <taxon>Gunneridae</taxon>
        <taxon>Pentapetalae</taxon>
        <taxon>rosids</taxon>
        <taxon>fabids</taxon>
        <taxon>Rosales</taxon>
        <taxon>Cannabaceae</taxon>
        <taxon>Trema</taxon>
    </lineage>
</organism>
<evidence type="ECO:0000256" key="1">
    <source>
        <dbReference type="SAM" id="MobiDB-lite"/>
    </source>
</evidence>
<sequence length="82" mass="9453">MAVIDIWQMFGGRYSTKGSPSNLHRRTGSNYSKSRTSGMEFESDRRKHKKSLAFTAEVIRSATFFMPWSCRIPIGDGYHEFL</sequence>
<feature type="compositionally biased region" description="Polar residues" evidence="1">
    <location>
        <begin position="17"/>
        <end position="37"/>
    </location>
</feature>